<evidence type="ECO:0000256" key="1">
    <source>
        <dbReference type="SAM" id="Phobius"/>
    </source>
</evidence>
<dbReference type="InterPro" id="IPR012867">
    <property type="entry name" value="DUF1648"/>
</dbReference>
<dbReference type="RefSeq" id="WP_126031473.1">
    <property type="nucleotide sequence ID" value="NZ_QXGI01000001.1"/>
</dbReference>
<dbReference type="InterPro" id="IPR043831">
    <property type="entry name" value="DUF5808"/>
</dbReference>
<accession>A0A430FAY3</accession>
<organism evidence="4 5">
    <name type="scientific">Bifidobacterium castoris</name>
    <dbReference type="NCBI Taxonomy" id="2306972"/>
    <lineage>
        <taxon>Bacteria</taxon>
        <taxon>Bacillati</taxon>
        <taxon>Actinomycetota</taxon>
        <taxon>Actinomycetes</taxon>
        <taxon>Bifidobacteriales</taxon>
        <taxon>Bifidobacteriaceae</taxon>
        <taxon>Bifidobacterium</taxon>
    </lineage>
</organism>
<sequence>MQTSTTTLLLILSAFIPVFGVILAITPYLMPSGECFAVTIPSARSHDRTLVGYRRMYCGIMVACTTAVTAACMVAARLNPDHAFLPCFIIGLPALFILGYALMLVFRVKVQHVKQERGWHAEQRRAVAIIGSDGNVPHPISMWWNLLYVPVFALTLAIGYAGYDRMPERIPLQVNLSGQVTRSMAKSPMAIWLPVLMFGLISLALVCSQYVIAHSKKGIDPNDPRRSALAYGLYARAWSVFTLITGLIVCMLAPVMELTFTGVIASRQAMIIVLNVLIIAIGGSATLSVMLGQNGRRIPLGTHDGAGMPYDDGAGMPYDDDAHWKLGVFYIDHDDASVFVPRRFGVGWTVNLGRPATWIMLAILTALIVGALAAVMMLA</sequence>
<feature type="transmembrane region" description="Helical" evidence="1">
    <location>
        <begin position="268"/>
        <end position="291"/>
    </location>
</feature>
<evidence type="ECO:0000313" key="4">
    <source>
        <dbReference type="EMBL" id="RSX49989.1"/>
    </source>
</evidence>
<reference evidence="4 5" key="1">
    <citation type="submission" date="2018-09" db="EMBL/GenBank/DDBJ databases">
        <title>Characterization of the phylogenetic diversity of five novel species belonging to the genus Bifidobacterium.</title>
        <authorList>
            <person name="Lugli G.A."/>
            <person name="Duranti S."/>
            <person name="Milani C."/>
        </authorList>
    </citation>
    <scope>NUCLEOTIDE SEQUENCE [LARGE SCALE GENOMIC DNA]</scope>
    <source>
        <strain evidence="4 5">2020B</strain>
    </source>
</reference>
<keyword evidence="1" id="KW-1133">Transmembrane helix</keyword>
<evidence type="ECO:0008006" key="6">
    <source>
        <dbReference type="Google" id="ProtNLM"/>
    </source>
</evidence>
<dbReference type="Pfam" id="PF07853">
    <property type="entry name" value="DUF1648"/>
    <property type="match status" value="1"/>
</dbReference>
<evidence type="ECO:0000259" key="3">
    <source>
        <dbReference type="Pfam" id="PF19124"/>
    </source>
</evidence>
<dbReference type="PANTHER" id="PTHR37810:SF9">
    <property type="entry name" value="MEMBRANE PROTEIN"/>
    <property type="match status" value="1"/>
</dbReference>
<comment type="caution">
    <text evidence="4">The sequence shown here is derived from an EMBL/GenBank/DDBJ whole genome shotgun (WGS) entry which is preliminary data.</text>
</comment>
<evidence type="ECO:0000313" key="5">
    <source>
        <dbReference type="Proteomes" id="UP000288052"/>
    </source>
</evidence>
<evidence type="ECO:0000259" key="2">
    <source>
        <dbReference type="Pfam" id="PF07853"/>
    </source>
</evidence>
<protein>
    <recommendedName>
        <fullName evidence="6">DUF5808 domain-containing protein</fullName>
    </recommendedName>
</protein>
<feature type="transmembrane region" description="Helical" evidence="1">
    <location>
        <begin position="53"/>
        <end position="76"/>
    </location>
</feature>
<dbReference type="Pfam" id="PF19124">
    <property type="entry name" value="DUF5808"/>
    <property type="match status" value="1"/>
</dbReference>
<keyword evidence="1" id="KW-0812">Transmembrane</keyword>
<feature type="transmembrane region" description="Helical" evidence="1">
    <location>
        <begin position="83"/>
        <end position="106"/>
    </location>
</feature>
<feature type="domain" description="DUF5808" evidence="3">
    <location>
        <begin position="334"/>
        <end position="358"/>
    </location>
</feature>
<dbReference type="PANTHER" id="PTHR37810">
    <property type="entry name" value="IMMUNITY PROTEIN SDPI"/>
    <property type="match status" value="1"/>
</dbReference>
<gene>
    <name evidence="4" type="ORF">D2E22_0452</name>
</gene>
<dbReference type="GO" id="GO:0009636">
    <property type="term" value="P:response to toxic substance"/>
    <property type="evidence" value="ECO:0007669"/>
    <property type="project" value="TreeGrafter"/>
</dbReference>
<name>A0A430FAY3_9BIFI</name>
<keyword evidence="1" id="KW-0472">Membrane</keyword>
<proteinExistence type="predicted"/>
<dbReference type="EMBL" id="QXGI01000001">
    <property type="protein sequence ID" value="RSX49989.1"/>
    <property type="molecule type" value="Genomic_DNA"/>
</dbReference>
<feature type="transmembrane region" description="Helical" evidence="1">
    <location>
        <begin position="358"/>
        <end position="378"/>
    </location>
</feature>
<dbReference type="AlphaFoldDB" id="A0A430FAY3"/>
<dbReference type="OrthoDB" id="9808690at2"/>
<keyword evidence="5" id="KW-1185">Reference proteome</keyword>
<feature type="domain" description="DUF1648" evidence="2">
    <location>
        <begin position="152"/>
        <end position="197"/>
    </location>
</feature>
<dbReference type="Proteomes" id="UP000288052">
    <property type="component" value="Unassembled WGS sequence"/>
</dbReference>
<feature type="transmembrane region" description="Helical" evidence="1">
    <location>
        <begin position="191"/>
        <end position="213"/>
    </location>
</feature>
<feature type="transmembrane region" description="Helical" evidence="1">
    <location>
        <begin position="142"/>
        <end position="163"/>
    </location>
</feature>
<feature type="transmembrane region" description="Helical" evidence="1">
    <location>
        <begin position="233"/>
        <end position="256"/>
    </location>
</feature>